<protein>
    <submittedName>
        <fullName evidence="2">DUF1722 domain-containing protein</fullName>
    </submittedName>
</protein>
<dbReference type="KEGG" id="hja:BST95_11560"/>
<dbReference type="PANTHER" id="PTHR30087:SF0">
    <property type="entry name" value="INNER MEMBRANE PROTEIN"/>
    <property type="match status" value="1"/>
</dbReference>
<evidence type="ECO:0000313" key="2">
    <source>
        <dbReference type="EMBL" id="PLW86811.1"/>
    </source>
</evidence>
<comment type="caution">
    <text evidence="2">The sequence shown here is derived from an EMBL/GenBank/DDBJ whole genome shotgun (WGS) entry which is preliminary data.</text>
</comment>
<dbReference type="InterPro" id="IPR013560">
    <property type="entry name" value="DUF1722"/>
</dbReference>
<evidence type="ECO:0000259" key="1">
    <source>
        <dbReference type="Pfam" id="PF08349"/>
    </source>
</evidence>
<dbReference type="PANTHER" id="PTHR30087">
    <property type="entry name" value="INNER MEMBRANE PROTEIN"/>
    <property type="match status" value="1"/>
</dbReference>
<dbReference type="Pfam" id="PF08349">
    <property type="entry name" value="DUF1722"/>
    <property type="match status" value="1"/>
</dbReference>
<name>A0AAP8MFF9_9GAMM</name>
<dbReference type="PROSITE" id="PS51257">
    <property type="entry name" value="PROKAR_LIPOPROTEIN"/>
    <property type="match status" value="1"/>
</dbReference>
<feature type="domain" description="DUF1722" evidence="1">
    <location>
        <begin position="197"/>
        <end position="313"/>
    </location>
</feature>
<dbReference type="Proteomes" id="UP000235162">
    <property type="component" value="Unassembled WGS sequence"/>
</dbReference>
<dbReference type="AlphaFoldDB" id="A0AAP8MFF9"/>
<evidence type="ECO:0000313" key="3">
    <source>
        <dbReference type="Proteomes" id="UP000235162"/>
    </source>
</evidence>
<keyword evidence="3" id="KW-1185">Reference proteome</keyword>
<accession>A0AAP8MFF9</accession>
<reference evidence="2 3" key="1">
    <citation type="submission" date="2018-01" db="EMBL/GenBank/DDBJ databases">
        <title>The draft genome sequence of Halioglobus japonicus S1-36.</title>
        <authorList>
            <person name="Du Z.-J."/>
            <person name="Shi M.-J."/>
        </authorList>
    </citation>
    <scope>NUCLEOTIDE SEQUENCE [LARGE SCALE GENOMIC DNA]</scope>
    <source>
        <strain evidence="2 3">S1-36</strain>
    </source>
</reference>
<gene>
    <name evidence="2" type="ORF">C0029_10560</name>
</gene>
<dbReference type="InterPro" id="IPR017087">
    <property type="entry name" value="UCP037004"/>
</dbReference>
<sequence>MTTAQDKHPQPLVGIGSCLAGNEVRYDGQSKAANIHVQRMRECFDTRPFCPEMAIGLGVPRPPIQVAGEPDDLRVVDVATRQQDVTQPLKDFAQQVLNNNPTMAGYILVKGSPSCGFDRVKRFNKEGRLVARDSQGVFAATLATIDPLLPLEDDGRLNDPGLRESFVTRVFTYHQWRELCAEGLDAGKLVSFYSRHKYLVMAHDVPSYRKIGKMLANAGKEDIEELGQAFITELMTALTKRTSRRSHANVLFHIAGYLRKKIAPPERQRLSDLIEQYRLSAVPLIVPITLLKHHFANHPNAYIDQQAFLSPFPDQLQIRNVT</sequence>
<dbReference type="EMBL" id="PKUR01000002">
    <property type="protein sequence ID" value="PLW86811.1"/>
    <property type="molecule type" value="Genomic_DNA"/>
</dbReference>
<organism evidence="2 3">
    <name type="scientific">Halioglobus japonicus</name>
    <dbReference type="NCBI Taxonomy" id="930805"/>
    <lineage>
        <taxon>Bacteria</taxon>
        <taxon>Pseudomonadati</taxon>
        <taxon>Pseudomonadota</taxon>
        <taxon>Gammaproteobacteria</taxon>
        <taxon>Cellvibrionales</taxon>
        <taxon>Halieaceae</taxon>
        <taxon>Halioglobus</taxon>
    </lineage>
</organism>
<proteinExistence type="predicted"/>
<dbReference type="PIRSF" id="PIRSF037004">
    <property type="entry name" value="UCP037004"/>
    <property type="match status" value="1"/>
</dbReference>
<dbReference type="RefSeq" id="WP_066049757.1">
    <property type="nucleotide sequence ID" value="NZ_BMYL01000002.1"/>
</dbReference>
<dbReference type="InterPro" id="IPR007553">
    <property type="entry name" value="2-thiour_desulf"/>
</dbReference>
<dbReference type="Pfam" id="PF04463">
    <property type="entry name" value="2-thiour_desulf"/>
    <property type="match status" value="1"/>
</dbReference>